<evidence type="ECO:0000259" key="1">
    <source>
        <dbReference type="Pfam" id="PF01419"/>
    </source>
</evidence>
<dbReference type="SUPFAM" id="SSF51101">
    <property type="entry name" value="Mannose-binding lectins"/>
    <property type="match status" value="1"/>
</dbReference>
<sequence>MTSIAPVSDVSGEAIKTGLYTLKNVRHHNYAELTDDSFMAGNTIQYGTAAIPETMLWNVIELDNHNYMIRNDRSALNACSQRYISKGDVVSATPSAYQWIIKESGFKGQYVIFSPSTPDLYWSLRDSNLGTHVTMQPAPTNDSNHWRLQQRESHPRESCESLTLTLNNSPTANTQGTSKGLDVVESQLFGENDPEKYVAFHDAKEVDIMSSGTTISRIVQIKLNFDDIILRIKTTYKLSNATEVSLRHPKKAPMWSPSHSIDFTDDEVLVGAYGRAGGYVYQITFRILNTATGDTRIEGPFGGNPVKGTSFDFRAPGRHIIGFGGRHHNAHLHGLSFIHRPL</sequence>
<evidence type="ECO:0000313" key="3">
    <source>
        <dbReference type="Proteomes" id="UP000294933"/>
    </source>
</evidence>
<dbReference type="VEuPathDB" id="FungiDB:BD410DRAFT_831474"/>
<evidence type="ECO:0000313" key="2">
    <source>
        <dbReference type="EMBL" id="TDL17443.1"/>
    </source>
</evidence>
<protein>
    <recommendedName>
        <fullName evidence="1">Jacalin-type lectin domain-containing protein</fullName>
    </recommendedName>
</protein>
<dbReference type="EMBL" id="ML170221">
    <property type="protein sequence ID" value="TDL17443.1"/>
    <property type="molecule type" value="Genomic_DNA"/>
</dbReference>
<reference evidence="2 3" key="1">
    <citation type="submission" date="2018-06" db="EMBL/GenBank/DDBJ databases">
        <title>A transcriptomic atlas of mushroom development highlights an independent origin of complex multicellularity.</title>
        <authorList>
            <consortium name="DOE Joint Genome Institute"/>
            <person name="Krizsan K."/>
            <person name="Almasi E."/>
            <person name="Merenyi Z."/>
            <person name="Sahu N."/>
            <person name="Viragh M."/>
            <person name="Koszo T."/>
            <person name="Mondo S."/>
            <person name="Kiss B."/>
            <person name="Balint B."/>
            <person name="Kues U."/>
            <person name="Barry K."/>
            <person name="Hegedus J.C."/>
            <person name="Henrissat B."/>
            <person name="Johnson J."/>
            <person name="Lipzen A."/>
            <person name="Ohm R."/>
            <person name="Nagy I."/>
            <person name="Pangilinan J."/>
            <person name="Yan J."/>
            <person name="Xiong Y."/>
            <person name="Grigoriev I.V."/>
            <person name="Hibbett D.S."/>
            <person name="Nagy L.G."/>
        </authorList>
    </citation>
    <scope>NUCLEOTIDE SEQUENCE [LARGE SCALE GENOMIC DNA]</scope>
    <source>
        <strain evidence="2 3">SZMC22713</strain>
    </source>
</reference>
<feature type="domain" description="Jacalin-type lectin" evidence="1">
    <location>
        <begin position="217"/>
        <end position="333"/>
    </location>
</feature>
<dbReference type="InterPro" id="IPR035992">
    <property type="entry name" value="Ricin_B-like_lectins"/>
</dbReference>
<gene>
    <name evidence="2" type="ORF">BD410DRAFT_831474</name>
</gene>
<dbReference type="Gene3D" id="2.80.10.50">
    <property type="match status" value="1"/>
</dbReference>
<dbReference type="Proteomes" id="UP000294933">
    <property type="component" value="Unassembled WGS sequence"/>
</dbReference>
<dbReference type="SUPFAM" id="SSF50370">
    <property type="entry name" value="Ricin B-like lectins"/>
    <property type="match status" value="1"/>
</dbReference>
<keyword evidence="3" id="KW-1185">Reference proteome</keyword>
<name>A0A4Y7PPT4_9AGAM</name>
<dbReference type="AlphaFoldDB" id="A0A4Y7PPT4"/>
<dbReference type="InterPro" id="IPR001229">
    <property type="entry name" value="Jacalin-like_lectin_dom"/>
</dbReference>
<organism evidence="2 3">
    <name type="scientific">Rickenella mellea</name>
    <dbReference type="NCBI Taxonomy" id="50990"/>
    <lineage>
        <taxon>Eukaryota</taxon>
        <taxon>Fungi</taxon>
        <taxon>Dikarya</taxon>
        <taxon>Basidiomycota</taxon>
        <taxon>Agaricomycotina</taxon>
        <taxon>Agaricomycetes</taxon>
        <taxon>Hymenochaetales</taxon>
        <taxon>Rickenellaceae</taxon>
        <taxon>Rickenella</taxon>
    </lineage>
</organism>
<dbReference type="InterPro" id="IPR036404">
    <property type="entry name" value="Jacalin-like_lectin_dom_sf"/>
</dbReference>
<dbReference type="OrthoDB" id="3266227at2759"/>
<dbReference type="Gene3D" id="2.100.10.30">
    <property type="entry name" value="Jacalin-like lectin domain"/>
    <property type="match status" value="1"/>
</dbReference>
<proteinExistence type="predicted"/>
<accession>A0A4Y7PPT4</accession>
<dbReference type="Pfam" id="PF01419">
    <property type="entry name" value="Jacalin"/>
    <property type="match status" value="1"/>
</dbReference>